<dbReference type="AlphaFoldDB" id="A0A1I5CRX7"/>
<reference evidence="1 2" key="1">
    <citation type="submission" date="2016-10" db="EMBL/GenBank/DDBJ databases">
        <authorList>
            <person name="de Groot N.N."/>
        </authorList>
    </citation>
    <scope>NUCLEOTIDE SEQUENCE [LARGE SCALE GENOMIC DNA]</scope>
    <source>
        <strain evidence="1 2">ML2</strain>
    </source>
</reference>
<protein>
    <submittedName>
        <fullName evidence="1">Uncharacterized protein</fullName>
    </submittedName>
</protein>
<evidence type="ECO:0000313" key="2">
    <source>
        <dbReference type="Proteomes" id="UP000181899"/>
    </source>
</evidence>
<evidence type="ECO:0000313" key="1">
    <source>
        <dbReference type="EMBL" id="SFN89693.1"/>
    </source>
</evidence>
<dbReference type="Proteomes" id="UP000181899">
    <property type="component" value="Unassembled WGS sequence"/>
</dbReference>
<name>A0A1I5CRX7_9CLOT</name>
<sequence>MAIEWMLSLPRTHLKPAAENGDKASFKNEGPQCDRGTSFIDQFYRFCFLRNRLRKKKTPAGIMEMRKTIPIR</sequence>
<organism evidence="1 2">
    <name type="scientific">Proteiniclasticum ruminis</name>
    <dbReference type="NCBI Taxonomy" id="398199"/>
    <lineage>
        <taxon>Bacteria</taxon>
        <taxon>Bacillati</taxon>
        <taxon>Bacillota</taxon>
        <taxon>Clostridia</taxon>
        <taxon>Eubacteriales</taxon>
        <taxon>Clostridiaceae</taxon>
        <taxon>Proteiniclasticum</taxon>
    </lineage>
</organism>
<proteinExistence type="predicted"/>
<gene>
    <name evidence="1" type="ORF">SAMN04488695_10719</name>
</gene>
<accession>A0A1I5CRX7</accession>
<dbReference type="EMBL" id="FOVK01000007">
    <property type="protein sequence ID" value="SFN89693.1"/>
    <property type="molecule type" value="Genomic_DNA"/>
</dbReference>
<keyword evidence="2" id="KW-1185">Reference proteome</keyword>